<dbReference type="AlphaFoldDB" id="A0A9N8HNG7"/>
<dbReference type="Gene3D" id="3.40.50.300">
    <property type="entry name" value="P-loop containing nucleotide triphosphate hydrolases"/>
    <property type="match status" value="1"/>
</dbReference>
<dbReference type="EMBL" id="CAICTM010001081">
    <property type="protein sequence ID" value="CAB9520211.1"/>
    <property type="molecule type" value="Genomic_DNA"/>
</dbReference>
<dbReference type="InterPro" id="IPR043926">
    <property type="entry name" value="ABCG_dom"/>
</dbReference>
<reference evidence="8" key="1">
    <citation type="submission" date="2020-06" db="EMBL/GenBank/DDBJ databases">
        <authorList>
            <consortium name="Plant Systems Biology data submission"/>
        </authorList>
    </citation>
    <scope>NUCLEOTIDE SEQUENCE</scope>
    <source>
        <strain evidence="8">D6</strain>
    </source>
</reference>
<keyword evidence="4 6" id="KW-1133">Transmembrane helix</keyword>
<organism evidence="8 9">
    <name type="scientific">Seminavis robusta</name>
    <dbReference type="NCBI Taxonomy" id="568900"/>
    <lineage>
        <taxon>Eukaryota</taxon>
        <taxon>Sar</taxon>
        <taxon>Stramenopiles</taxon>
        <taxon>Ochrophyta</taxon>
        <taxon>Bacillariophyta</taxon>
        <taxon>Bacillariophyceae</taxon>
        <taxon>Bacillariophycidae</taxon>
        <taxon>Naviculales</taxon>
        <taxon>Naviculaceae</taxon>
        <taxon>Seminavis</taxon>
    </lineage>
</organism>
<dbReference type="GO" id="GO:0016887">
    <property type="term" value="F:ATP hydrolysis activity"/>
    <property type="evidence" value="ECO:0007669"/>
    <property type="project" value="InterPro"/>
</dbReference>
<feature type="domain" description="ABC transporter" evidence="7">
    <location>
        <begin position="64"/>
        <end position="271"/>
    </location>
</feature>
<evidence type="ECO:0000256" key="2">
    <source>
        <dbReference type="ARBA" id="ARBA00022448"/>
    </source>
</evidence>
<name>A0A9N8HNG7_9STRA</name>
<evidence type="ECO:0000256" key="1">
    <source>
        <dbReference type="ARBA" id="ARBA00004141"/>
    </source>
</evidence>
<evidence type="ECO:0000313" key="8">
    <source>
        <dbReference type="EMBL" id="CAB9520211.1"/>
    </source>
</evidence>
<dbReference type="Pfam" id="PF19055">
    <property type="entry name" value="ABC2_membrane_7"/>
    <property type="match status" value="1"/>
</dbReference>
<gene>
    <name evidence="8" type="ORF">SEMRO_1083_G239320.1</name>
</gene>
<dbReference type="PANTHER" id="PTHR19241">
    <property type="entry name" value="ATP-BINDING CASSETTE TRANSPORTER"/>
    <property type="match status" value="1"/>
</dbReference>
<comment type="subcellular location">
    <subcellularLocation>
        <location evidence="1">Membrane</location>
        <topology evidence="1">Multi-pass membrane protein</topology>
    </subcellularLocation>
</comment>
<proteinExistence type="predicted"/>
<dbReference type="GO" id="GO:0140359">
    <property type="term" value="F:ABC-type transporter activity"/>
    <property type="evidence" value="ECO:0007669"/>
    <property type="project" value="InterPro"/>
</dbReference>
<evidence type="ECO:0000256" key="4">
    <source>
        <dbReference type="ARBA" id="ARBA00022989"/>
    </source>
</evidence>
<dbReference type="Proteomes" id="UP001153069">
    <property type="component" value="Unassembled WGS sequence"/>
</dbReference>
<dbReference type="InterPro" id="IPR027417">
    <property type="entry name" value="P-loop_NTPase"/>
</dbReference>
<dbReference type="Pfam" id="PF01061">
    <property type="entry name" value="ABC2_membrane"/>
    <property type="match status" value="1"/>
</dbReference>
<keyword evidence="5 6" id="KW-0472">Membrane</keyword>
<dbReference type="SUPFAM" id="SSF52540">
    <property type="entry name" value="P-loop containing nucleoside triphosphate hydrolases"/>
    <property type="match status" value="1"/>
</dbReference>
<evidence type="ECO:0000256" key="6">
    <source>
        <dbReference type="SAM" id="Phobius"/>
    </source>
</evidence>
<dbReference type="GO" id="GO:0005524">
    <property type="term" value="F:ATP binding"/>
    <property type="evidence" value="ECO:0007669"/>
    <property type="project" value="InterPro"/>
</dbReference>
<feature type="transmembrane region" description="Helical" evidence="6">
    <location>
        <begin position="472"/>
        <end position="491"/>
    </location>
</feature>
<sequence length="492" mass="52936">MSQQSPAASSLLSFGDESYSVPITTGEYGQTGRGSLAEGLLKRRLGDDAVKSESSHLSVASQTIRVELPPTEPGRLRLLGGVSASFEPGTLTALMGSFGAGGHIMGDISINGKPKTDAMWKSVAGYCEQVDLHNPALTVRESLIFAARLRLQPFDMSDEAKVPYATHLLSLLDIEEFADMLVELSANPAVLFADEPTSGLDSLSASVVVASLEKAAKQEGLTIVCTIHQPSRSVFEAFDNLLLLRKGGVCVYNGPIKGLQAHMTSAPNGEKYLVPEGANPADHTLDVFCGPGGIDVDWSELYEKSDMAVKVNEDHDVVAATRGAIAVSTIPQSFLAELFIEIQRELFVMWRTPTSSSGAPQNVVGSIFFFNNIATVPLLSSMIPLIKSRAVFYRELASGTYRRAVYGIAVQVAEIPFNLGAALLSFILIYFMVGLNMEGERVIYFFLMALVSYWFLPAFGQLLAFVSPNTGVAVAFGSLVMTLFTLAMGFLM</sequence>
<feature type="transmembrane region" description="Helical" evidence="6">
    <location>
        <begin position="415"/>
        <end position="435"/>
    </location>
</feature>
<dbReference type="PROSITE" id="PS50893">
    <property type="entry name" value="ABC_TRANSPORTER_2"/>
    <property type="match status" value="1"/>
</dbReference>
<accession>A0A9N8HNG7</accession>
<evidence type="ECO:0000256" key="3">
    <source>
        <dbReference type="ARBA" id="ARBA00022692"/>
    </source>
</evidence>
<comment type="caution">
    <text evidence="8">The sequence shown here is derived from an EMBL/GenBank/DDBJ whole genome shotgun (WGS) entry which is preliminary data.</text>
</comment>
<evidence type="ECO:0000313" key="9">
    <source>
        <dbReference type="Proteomes" id="UP001153069"/>
    </source>
</evidence>
<protein>
    <submittedName>
        <fullName evidence="8">Transporter G family member</fullName>
    </submittedName>
</protein>
<keyword evidence="9" id="KW-1185">Reference proteome</keyword>
<dbReference type="InterPro" id="IPR003439">
    <property type="entry name" value="ABC_transporter-like_ATP-bd"/>
</dbReference>
<dbReference type="GO" id="GO:0016020">
    <property type="term" value="C:membrane"/>
    <property type="evidence" value="ECO:0007669"/>
    <property type="project" value="UniProtKB-SubCell"/>
</dbReference>
<dbReference type="InterPro" id="IPR013525">
    <property type="entry name" value="ABC2_TM"/>
</dbReference>
<keyword evidence="2" id="KW-0813">Transport</keyword>
<evidence type="ECO:0000259" key="7">
    <source>
        <dbReference type="PROSITE" id="PS50893"/>
    </source>
</evidence>
<dbReference type="OrthoDB" id="47422at2759"/>
<evidence type="ECO:0000256" key="5">
    <source>
        <dbReference type="ARBA" id="ARBA00023136"/>
    </source>
</evidence>
<feature type="transmembrane region" description="Helical" evidence="6">
    <location>
        <begin position="442"/>
        <end position="466"/>
    </location>
</feature>
<keyword evidence="3 6" id="KW-0812">Transmembrane</keyword>